<proteinExistence type="predicted"/>
<gene>
    <name evidence="1" type="ORF">SAMN02194393_03054</name>
</gene>
<accession>A0A1T5LLL7</accession>
<dbReference type="AlphaFoldDB" id="A0A1T5LLL7"/>
<protein>
    <submittedName>
        <fullName evidence="1">Uncharacterized protein</fullName>
    </submittedName>
</protein>
<keyword evidence="2" id="KW-1185">Reference proteome</keyword>
<evidence type="ECO:0000313" key="2">
    <source>
        <dbReference type="Proteomes" id="UP000190285"/>
    </source>
</evidence>
<dbReference type="STRING" id="36842.SAMN02194393_03054"/>
<dbReference type="EMBL" id="FUZT01000007">
    <property type="protein sequence ID" value="SKC76881.1"/>
    <property type="molecule type" value="Genomic_DNA"/>
</dbReference>
<sequence length="41" mass="5010">MIYEITVFTRALEDFKFVKNGRKVVRILYEKIYNEVDKINL</sequence>
<name>A0A1T5LLL7_9FIRM</name>
<reference evidence="2" key="1">
    <citation type="submission" date="2017-02" db="EMBL/GenBank/DDBJ databases">
        <authorList>
            <person name="Varghese N."/>
            <person name="Submissions S."/>
        </authorList>
    </citation>
    <scope>NUCLEOTIDE SEQUENCE [LARGE SCALE GENOMIC DNA]</scope>
    <source>
        <strain evidence="2">M1</strain>
    </source>
</reference>
<evidence type="ECO:0000313" key="1">
    <source>
        <dbReference type="EMBL" id="SKC76881.1"/>
    </source>
</evidence>
<organism evidence="1 2">
    <name type="scientific">Maledivibacter halophilus</name>
    <dbReference type="NCBI Taxonomy" id="36842"/>
    <lineage>
        <taxon>Bacteria</taxon>
        <taxon>Bacillati</taxon>
        <taxon>Bacillota</taxon>
        <taxon>Clostridia</taxon>
        <taxon>Peptostreptococcales</taxon>
        <taxon>Caminicellaceae</taxon>
        <taxon>Maledivibacter</taxon>
    </lineage>
</organism>
<dbReference type="Proteomes" id="UP000190285">
    <property type="component" value="Unassembled WGS sequence"/>
</dbReference>